<dbReference type="SUPFAM" id="SSF46785">
    <property type="entry name" value="Winged helix' DNA-binding domain"/>
    <property type="match status" value="1"/>
</dbReference>
<evidence type="ECO:0000256" key="4">
    <source>
        <dbReference type="ARBA" id="ARBA00023015"/>
    </source>
</evidence>
<sequence length="176" mass="18356">MSDLGERLRACGKRLTSQRERVLGAVGRLGHATPDEIVDAVARDGGGQVAASTVYRALDALQELGLVGHTHVDHRAPSYHLAEHATHLHVVCRRCGWVGEAPLTAADELVARLDESLGFAAEVSHAAVHGLCGQCRSADLPDVGDPHHAGEPHHAGDHPASAAVSSAPPESPKATP</sequence>
<feature type="compositionally biased region" description="Basic and acidic residues" evidence="7">
    <location>
        <begin position="144"/>
        <end position="157"/>
    </location>
</feature>
<proteinExistence type="inferred from homology"/>
<dbReference type="PANTHER" id="PTHR33202:SF7">
    <property type="entry name" value="FERRIC UPTAKE REGULATION PROTEIN"/>
    <property type="match status" value="1"/>
</dbReference>
<evidence type="ECO:0000256" key="6">
    <source>
        <dbReference type="ARBA" id="ARBA00023163"/>
    </source>
</evidence>
<comment type="caution">
    <text evidence="8">The sequence shown here is derived from an EMBL/GenBank/DDBJ whole genome shotgun (WGS) entry which is preliminary data.</text>
</comment>
<reference evidence="9" key="1">
    <citation type="journal article" date="2019" name="Int. J. Syst. Evol. Microbiol.">
        <title>The Global Catalogue of Microorganisms (GCM) 10K type strain sequencing project: providing services to taxonomists for standard genome sequencing and annotation.</title>
        <authorList>
            <consortium name="The Broad Institute Genomics Platform"/>
            <consortium name="The Broad Institute Genome Sequencing Center for Infectious Disease"/>
            <person name="Wu L."/>
            <person name="Ma J."/>
        </authorList>
    </citation>
    <scope>NUCLEOTIDE SEQUENCE [LARGE SCALE GENOMIC DNA]</scope>
    <source>
        <strain evidence="9">JCM 17738</strain>
    </source>
</reference>
<dbReference type="InterPro" id="IPR036390">
    <property type="entry name" value="WH_DNA-bd_sf"/>
</dbReference>
<keyword evidence="2" id="KW-0678">Repressor</keyword>
<evidence type="ECO:0000256" key="1">
    <source>
        <dbReference type="ARBA" id="ARBA00007957"/>
    </source>
</evidence>
<evidence type="ECO:0000256" key="2">
    <source>
        <dbReference type="ARBA" id="ARBA00022491"/>
    </source>
</evidence>
<evidence type="ECO:0000256" key="3">
    <source>
        <dbReference type="ARBA" id="ARBA00022833"/>
    </source>
</evidence>
<keyword evidence="5" id="KW-0238">DNA-binding</keyword>
<feature type="region of interest" description="Disordered" evidence="7">
    <location>
        <begin position="143"/>
        <end position="176"/>
    </location>
</feature>
<keyword evidence="4" id="KW-0805">Transcription regulation</keyword>
<evidence type="ECO:0000256" key="7">
    <source>
        <dbReference type="SAM" id="MobiDB-lite"/>
    </source>
</evidence>
<dbReference type="Pfam" id="PF01475">
    <property type="entry name" value="FUR"/>
    <property type="match status" value="1"/>
</dbReference>
<dbReference type="RefSeq" id="WP_159902952.1">
    <property type="nucleotide sequence ID" value="NZ_BAABFX010000042.1"/>
</dbReference>
<evidence type="ECO:0000256" key="5">
    <source>
        <dbReference type="ARBA" id="ARBA00023125"/>
    </source>
</evidence>
<dbReference type="InterPro" id="IPR002481">
    <property type="entry name" value="FUR"/>
</dbReference>
<dbReference type="InterPro" id="IPR036388">
    <property type="entry name" value="WH-like_DNA-bd_sf"/>
</dbReference>
<evidence type="ECO:0000313" key="9">
    <source>
        <dbReference type="Proteomes" id="UP001500390"/>
    </source>
</evidence>
<comment type="similarity">
    <text evidence="1">Belongs to the Fur family.</text>
</comment>
<keyword evidence="3" id="KW-0862">Zinc</keyword>
<dbReference type="Gene3D" id="1.10.10.10">
    <property type="entry name" value="Winged helix-like DNA-binding domain superfamily/Winged helix DNA-binding domain"/>
    <property type="match status" value="1"/>
</dbReference>
<gene>
    <name evidence="8" type="ORF">GCM10023153_29750</name>
</gene>
<dbReference type="EMBL" id="BAABFX010000042">
    <property type="protein sequence ID" value="GAA4401422.1"/>
    <property type="molecule type" value="Genomic_DNA"/>
</dbReference>
<organism evidence="8 9">
    <name type="scientific">Ornithinibacter aureus</name>
    <dbReference type="NCBI Taxonomy" id="622664"/>
    <lineage>
        <taxon>Bacteria</taxon>
        <taxon>Bacillati</taxon>
        <taxon>Actinomycetota</taxon>
        <taxon>Actinomycetes</taxon>
        <taxon>Micrococcales</taxon>
        <taxon>Intrasporangiaceae</taxon>
        <taxon>Ornithinibacter</taxon>
    </lineage>
</organism>
<feature type="compositionally biased region" description="Low complexity" evidence="7">
    <location>
        <begin position="159"/>
        <end position="168"/>
    </location>
</feature>
<protein>
    <submittedName>
        <fullName evidence="8">Transcriptional repressor</fullName>
    </submittedName>
</protein>
<name>A0ABP8K7D1_9MICO</name>
<keyword evidence="6" id="KW-0804">Transcription</keyword>
<dbReference type="PANTHER" id="PTHR33202">
    <property type="entry name" value="ZINC UPTAKE REGULATION PROTEIN"/>
    <property type="match status" value="1"/>
</dbReference>
<accession>A0ABP8K7D1</accession>
<keyword evidence="9" id="KW-1185">Reference proteome</keyword>
<dbReference type="Gene3D" id="3.30.1490.190">
    <property type="match status" value="1"/>
</dbReference>
<dbReference type="Proteomes" id="UP001500390">
    <property type="component" value="Unassembled WGS sequence"/>
</dbReference>
<evidence type="ECO:0000313" key="8">
    <source>
        <dbReference type="EMBL" id="GAA4401422.1"/>
    </source>
</evidence>
<dbReference type="InterPro" id="IPR043135">
    <property type="entry name" value="Fur_C"/>
</dbReference>